<dbReference type="Proteomes" id="UP000838756">
    <property type="component" value="Unassembled WGS sequence"/>
</dbReference>
<protein>
    <submittedName>
        <fullName evidence="1">Jg12622 protein</fullName>
    </submittedName>
</protein>
<name>A0A8S4QLL7_9NEOP</name>
<reference evidence="1" key="1">
    <citation type="submission" date="2022-03" db="EMBL/GenBank/DDBJ databases">
        <authorList>
            <person name="Lindestad O."/>
        </authorList>
    </citation>
    <scope>NUCLEOTIDE SEQUENCE</scope>
</reference>
<keyword evidence="2" id="KW-1185">Reference proteome</keyword>
<sequence length="317" mass="36791">MNNSIQEKKGNPVVTLKAQAEKFDFSRLRADKTNESANTGEQMYEDFRRMRFVINSKNLDQSLIGALIDGAKQYNFDEVWDRYYKNQGIPGNKKTDQYYKEEFERFYNLGKGYAHLLPKEGDENKSYRAFGKEVFKEMFKYAEAQVPSDSILKELVTNCNQAAYVGALYNEDSPLFHVTKIHKLTFSSSHTTYINCSNSERVEVTVKELISATVFVKPNEELCKLNSSLEFALESQDGKDDVIYKDGKLSLTVPRELRDYKTDGRSLFDIIKEYFYKFCEKLGFKFEVEIEHDLDDPMSYLEEVALPIHSNEHENTL</sequence>
<proteinExistence type="predicted"/>
<evidence type="ECO:0000313" key="2">
    <source>
        <dbReference type="Proteomes" id="UP000838756"/>
    </source>
</evidence>
<organism evidence="1 2">
    <name type="scientific">Pararge aegeria aegeria</name>
    <dbReference type="NCBI Taxonomy" id="348720"/>
    <lineage>
        <taxon>Eukaryota</taxon>
        <taxon>Metazoa</taxon>
        <taxon>Ecdysozoa</taxon>
        <taxon>Arthropoda</taxon>
        <taxon>Hexapoda</taxon>
        <taxon>Insecta</taxon>
        <taxon>Pterygota</taxon>
        <taxon>Neoptera</taxon>
        <taxon>Endopterygota</taxon>
        <taxon>Lepidoptera</taxon>
        <taxon>Glossata</taxon>
        <taxon>Ditrysia</taxon>
        <taxon>Papilionoidea</taxon>
        <taxon>Nymphalidae</taxon>
        <taxon>Satyrinae</taxon>
        <taxon>Satyrini</taxon>
        <taxon>Parargina</taxon>
        <taxon>Pararge</taxon>
    </lineage>
</organism>
<accession>A0A8S4QLL7</accession>
<comment type="caution">
    <text evidence="1">The sequence shown here is derived from an EMBL/GenBank/DDBJ whole genome shotgun (WGS) entry which is preliminary data.</text>
</comment>
<evidence type="ECO:0000313" key="1">
    <source>
        <dbReference type="EMBL" id="CAH2210426.1"/>
    </source>
</evidence>
<dbReference type="EMBL" id="CAKXAJ010007522">
    <property type="protein sequence ID" value="CAH2210426.1"/>
    <property type="molecule type" value="Genomic_DNA"/>
</dbReference>
<gene>
    <name evidence="1" type="primary">jg12622</name>
    <name evidence="1" type="ORF">PAEG_LOCUS2331</name>
</gene>
<dbReference type="OrthoDB" id="10254947at2759"/>
<dbReference type="AlphaFoldDB" id="A0A8S4QLL7"/>